<accession>A0A840SHZ0</accession>
<dbReference type="NCBIfam" id="TIGR00217">
    <property type="entry name" value="malQ"/>
    <property type="match status" value="1"/>
</dbReference>
<dbReference type="SUPFAM" id="SSF51445">
    <property type="entry name" value="(Trans)glycosidases"/>
    <property type="match status" value="1"/>
</dbReference>
<dbReference type="EC" id="2.4.1.25" evidence="3 10"/>
<evidence type="ECO:0000256" key="6">
    <source>
        <dbReference type="ARBA" id="ARBA00022679"/>
    </source>
</evidence>
<keyword evidence="5 10" id="KW-0328">Glycosyltransferase</keyword>
<dbReference type="Gene3D" id="3.20.20.80">
    <property type="entry name" value="Glycosidases"/>
    <property type="match status" value="1"/>
</dbReference>
<evidence type="ECO:0000256" key="3">
    <source>
        <dbReference type="ARBA" id="ARBA00012560"/>
    </source>
</evidence>
<organism evidence="11 12">
    <name type="scientific">Treponema rectale</name>
    <dbReference type="NCBI Taxonomy" id="744512"/>
    <lineage>
        <taxon>Bacteria</taxon>
        <taxon>Pseudomonadati</taxon>
        <taxon>Spirochaetota</taxon>
        <taxon>Spirochaetia</taxon>
        <taxon>Spirochaetales</taxon>
        <taxon>Treponemataceae</taxon>
        <taxon>Treponema</taxon>
    </lineage>
</organism>
<dbReference type="EMBL" id="JACHFR010000003">
    <property type="protein sequence ID" value="MBB5219768.1"/>
    <property type="molecule type" value="Genomic_DNA"/>
</dbReference>
<evidence type="ECO:0000256" key="10">
    <source>
        <dbReference type="RuleBase" id="RU361207"/>
    </source>
</evidence>
<comment type="catalytic activity">
    <reaction evidence="1 10">
        <text>Transfers a segment of a (1-&gt;4)-alpha-D-glucan to a new position in an acceptor, which may be glucose or a (1-&gt;4)-alpha-D-glucan.</text>
        <dbReference type="EC" id="2.4.1.25"/>
    </reaction>
</comment>
<evidence type="ECO:0000256" key="4">
    <source>
        <dbReference type="ARBA" id="ARBA00020295"/>
    </source>
</evidence>
<comment type="caution">
    <text evidence="11">The sequence shown here is derived from an EMBL/GenBank/DDBJ whole genome shotgun (WGS) entry which is preliminary data.</text>
</comment>
<evidence type="ECO:0000256" key="9">
    <source>
        <dbReference type="ARBA" id="ARBA00031501"/>
    </source>
</evidence>
<evidence type="ECO:0000313" key="11">
    <source>
        <dbReference type="EMBL" id="MBB5219768.1"/>
    </source>
</evidence>
<keyword evidence="7 10" id="KW-0119">Carbohydrate metabolism</keyword>
<dbReference type="InterPro" id="IPR017853">
    <property type="entry name" value="GH"/>
</dbReference>
<dbReference type="Proteomes" id="UP000578697">
    <property type="component" value="Unassembled WGS sequence"/>
</dbReference>
<evidence type="ECO:0000313" key="12">
    <source>
        <dbReference type="Proteomes" id="UP000578697"/>
    </source>
</evidence>
<dbReference type="NCBIfam" id="NF011080">
    <property type="entry name" value="PRK14508.1-3"/>
    <property type="match status" value="1"/>
</dbReference>
<protein>
    <recommendedName>
        <fullName evidence="4 10">4-alpha-glucanotransferase</fullName>
        <ecNumber evidence="3 10">2.4.1.25</ecNumber>
    </recommendedName>
    <alternativeName>
        <fullName evidence="8 10">Amylomaltase</fullName>
    </alternativeName>
    <alternativeName>
        <fullName evidence="9 10">Disproportionating enzyme</fullName>
    </alternativeName>
</protein>
<evidence type="ECO:0000256" key="7">
    <source>
        <dbReference type="ARBA" id="ARBA00023277"/>
    </source>
</evidence>
<dbReference type="AlphaFoldDB" id="A0A840SHZ0"/>
<gene>
    <name evidence="11" type="ORF">HNP77_002150</name>
</gene>
<dbReference type="PANTHER" id="PTHR32438">
    <property type="entry name" value="4-ALPHA-GLUCANOTRANSFERASE DPE1, CHLOROPLASTIC/AMYLOPLASTIC"/>
    <property type="match status" value="1"/>
</dbReference>
<evidence type="ECO:0000256" key="5">
    <source>
        <dbReference type="ARBA" id="ARBA00022676"/>
    </source>
</evidence>
<dbReference type="RefSeq" id="WP_184653184.1">
    <property type="nucleotide sequence ID" value="NZ_JACHFR010000003.1"/>
</dbReference>
<proteinExistence type="inferred from homology"/>
<evidence type="ECO:0000256" key="8">
    <source>
        <dbReference type="ARBA" id="ARBA00031423"/>
    </source>
</evidence>
<reference evidence="11 12" key="1">
    <citation type="submission" date="2020-08" db="EMBL/GenBank/DDBJ databases">
        <title>Genomic Encyclopedia of Type Strains, Phase IV (KMG-IV): sequencing the most valuable type-strain genomes for metagenomic binning, comparative biology and taxonomic classification.</title>
        <authorList>
            <person name="Goeker M."/>
        </authorList>
    </citation>
    <scope>NUCLEOTIDE SEQUENCE [LARGE SCALE GENOMIC DNA]</scope>
    <source>
        <strain evidence="11 12">DSM 103679</strain>
    </source>
</reference>
<dbReference type="GO" id="GO:0004134">
    <property type="term" value="F:4-alpha-glucanotransferase activity"/>
    <property type="evidence" value="ECO:0007669"/>
    <property type="project" value="UniProtKB-EC"/>
</dbReference>
<evidence type="ECO:0000256" key="1">
    <source>
        <dbReference type="ARBA" id="ARBA00000439"/>
    </source>
</evidence>
<evidence type="ECO:0000256" key="2">
    <source>
        <dbReference type="ARBA" id="ARBA00005684"/>
    </source>
</evidence>
<keyword evidence="6 10" id="KW-0808">Transferase</keyword>
<comment type="similarity">
    <text evidence="2 10">Belongs to the disproportionating enzyme family.</text>
</comment>
<name>A0A840SHZ0_9SPIR</name>
<sequence>MTKKNARSSGILLHITSLPSKEGIGTLGKNAFSFCDWLKKSGQSLWQVLPLGPTGYGDSPYASFSTFAGNPLLIDIADLVRRGWAKKADTAVPDYIKPSGKIDYGAVVWWKLPVLYKCAAFFLTSAQDEDKKLFETFKKKNRYWLDDFALYTSIKKHYDAEASEKKVEGAASRWNEFWPRELARHDESALNEWTAGHREELEQIKVIQFFFFSQWNSLKKYAGENGIRIIGDIPIFVAADSADLWANKKFFQINQKTLALKAQAGVPPDYFSSTGQLWGNPLYDWKSLREDGYSWWVKRIEHMMKLTDIVRIDHFRGFEAYWKVGAGEKTAVNGKWMKGPGKELFDVIKKKCPRAEIIAEDLGLITKKVARLRDDCGFPGMKILQFAFNDQPWTEESAENLYLPENFETDNCVVYTGTHDNNTTVGALKENPPLYRQNIASYLGLDPSLSEEQICSALIECAMKSRARYCIIPLQDVLNVSSDGRMNVPSASGGNWAWKLDELPDLSAAKRLAALVKEYDRINSL</sequence>
<keyword evidence="12" id="KW-1185">Reference proteome</keyword>
<dbReference type="PANTHER" id="PTHR32438:SF5">
    <property type="entry name" value="4-ALPHA-GLUCANOTRANSFERASE DPE1, CHLOROPLASTIC_AMYLOPLASTIC"/>
    <property type="match status" value="1"/>
</dbReference>
<dbReference type="InterPro" id="IPR003385">
    <property type="entry name" value="Glyco_hydro_77"/>
</dbReference>
<dbReference type="Pfam" id="PF02446">
    <property type="entry name" value="Glyco_hydro_77"/>
    <property type="match status" value="1"/>
</dbReference>
<dbReference type="GO" id="GO:0005975">
    <property type="term" value="P:carbohydrate metabolic process"/>
    <property type="evidence" value="ECO:0007669"/>
    <property type="project" value="InterPro"/>
</dbReference>